<dbReference type="Gene3D" id="1.10.10.750">
    <property type="entry name" value="Ypt/Rab-GAP domain of gyp1p, domain 1"/>
    <property type="match status" value="1"/>
</dbReference>
<dbReference type="Gene3D" id="1.10.8.270">
    <property type="entry name" value="putative rabgap domain of human tbc1 domain family member 14 like domains"/>
    <property type="match status" value="1"/>
</dbReference>
<feature type="region of interest" description="Disordered" evidence="2">
    <location>
        <begin position="501"/>
        <end position="553"/>
    </location>
</feature>
<dbReference type="GO" id="GO:0031267">
    <property type="term" value="F:small GTPase binding"/>
    <property type="evidence" value="ECO:0007669"/>
    <property type="project" value="TreeGrafter"/>
</dbReference>
<feature type="region of interest" description="Disordered" evidence="2">
    <location>
        <begin position="566"/>
        <end position="709"/>
    </location>
</feature>
<keyword evidence="5" id="KW-1185">Reference proteome</keyword>
<dbReference type="FunFam" id="1.10.472.80:FF:000019">
    <property type="entry name" value="USP6 N-terminal like"/>
    <property type="match status" value="1"/>
</dbReference>
<dbReference type="Gene3D" id="1.10.472.80">
    <property type="entry name" value="Ypt/Rab-GAP domain of gyp1p, domain 3"/>
    <property type="match status" value="1"/>
</dbReference>
<dbReference type="GO" id="GO:0005096">
    <property type="term" value="F:GTPase activator activity"/>
    <property type="evidence" value="ECO:0007669"/>
    <property type="project" value="UniProtKB-KW"/>
</dbReference>
<keyword evidence="1" id="KW-0343">GTPase activation</keyword>
<feature type="compositionally biased region" description="Low complexity" evidence="2">
    <location>
        <begin position="20"/>
        <end position="32"/>
    </location>
</feature>
<protein>
    <recommendedName>
        <fullName evidence="3">Rab-GAP TBC domain-containing protein</fullName>
    </recommendedName>
</protein>
<dbReference type="SUPFAM" id="SSF47923">
    <property type="entry name" value="Ypt/Rab-GAP domain of gyp1p"/>
    <property type="match status" value="2"/>
</dbReference>
<evidence type="ECO:0000313" key="5">
    <source>
        <dbReference type="Proteomes" id="UP000494165"/>
    </source>
</evidence>
<dbReference type="Proteomes" id="UP000494165">
    <property type="component" value="Unassembled WGS sequence"/>
</dbReference>
<dbReference type="FunFam" id="1.10.8.270:FF:000010">
    <property type="entry name" value="Putative USP6 N-terminal-like protein"/>
    <property type="match status" value="1"/>
</dbReference>
<feature type="region of interest" description="Disordered" evidence="2">
    <location>
        <begin position="20"/>
        <end position="90"/>
    </location>
</feature>
<comment type="caution">
    <text evidence="4">The sequence shown here is derived from an EMBL/GenBank/DDBJ whole genome shotgun (WGS) entry which is preliminary data.</text>
</comment>
<name>A0A8S1C301_9INSE</name>
<reference evidence="4 5" key="1">
    <citation type="submission" date="2020-04" db="EMBL/GenBank/DDBJ databases">
        <authorList>
            <person name="Alioto T."/>
            <person name="Alioto T."/>
            <person name="Gomez Garrido J."/>
        </authorList>
    </citation>
    <scope>NUCLEOTIDE SEQUENCE [LARGE SCALE GENOMIC DNA]</scope>
</reference>
<dbReference type="Pfam" id="PF00566">
    <property type="entry name" value="RabGAP-TBC"/>
    <property type="match status" value="1"/>
</dbReference>
<feature type="compositionally biased region" description="Low complexity" evidence="2">
    <location>
        <begin position="566"/>
        <end position="575"/>
    </location>
</feature>
<dbReference type="InterPro" id="IPR035969">
    <property type="entry name" value="Rab-GAP_TBC_sf"/>
</dbReference>
<dbReference type="SMART" id="SM00164">
    <property type="entry name" value="TBC"/>
    <property type="match status" value="1"/>
</dbReference>
<sequence length="741" mass="83225">MWPQDQKRALANELEFSTVGGRRSSRGALARGNFGRYDDAEPSGNAGASGGQVQSVLQRRGRRHLTEECRCRSGPQPAVKSNKKKKKMSADEEAELLQRAIEERECIVRRYEVGRSTNSNIDPWEDPEFELYSVKDKYGFLHQKTLPKVKDANEKKQAFVQVEREKKWNKMTNGSNWKSFRSSEKLRKRIFKGIPDSFRSRVWGLLLGLENIKQEQKGKYEEMRDLAHKWSPDIRQIDLDVNRTYRDHVDFRERYSDRQKSLFNVLGAYSMYNLEIGYCQGMSQIVALLLMYLDEEEAFWALSILVSDQRFAMHGFFIPGFPKLLRFQEHHDKIMKKFLPKLKRHLDKNGVDTGIYTLKWFFQCFLDRIPFSLTLRVWDVYLLEGEKVLTTMAYTLLKMHRKTLLKLGMDEILQFLQVRLEHEFGFDDDTVMANLKLCLDELKKGKLDYAGSAPSHELPQKPFGLFNPPTIQQQVGRRSDFSQVEATARDNVALRRDTAMAEANVPESPSSGDERHGSRASADEGGSAKFSFEPEEASSVLGSRRSLAETSVTSTADLSVFSNATTAGGSASRASQDNCSVTSEHVGAKTHRRLPSADSVTHFGSGRSTPKASLSGDHLHPAAIESMAQRKLSDGSRHSPTAHRRLSHHENGSPRLSRPVGGGGGGHSPGSHASSKDVVRIFVPASQNGDAVPPPPPPRQLILKPGDPNKIRIKVPDPLEDKTPLVEHGRLLAAPTNGSPH</sequence>
<dbReference type="InterPro" id="IPR050302">
    <property type="entry name" value="Rab_GAP_TBC_domain"/>
</dbReference>
<evidence type="ECO:0000313" key="4">
    <source>
        <dbReference type="EMBL" id="CAB3363623.1"/>
    </source>
</evidence>
<dbReference type="OrthoDB" id="294251at2759"/>
<dbReference type="AlphaFoldDB" id="A0A8S1C301"/>
<accession>A0A8S1C301</accession>
<dbReference type="InterPro" id="IPR000195">
    <property type="entry name" value="Rab-GAP-TBC_dom"/>
</dbReference>
<gene>
    <name evidence="4" type="ORF">CLODIP_2_CD09922</name>
</gene>
<evidence type="ECO:0000259" key="3">
    <source>
        <dbReference type="PROSITE" id="PS50086"/>
    </source>
</evidence>
<evidence type="ECO:0000256" key="1">
    <source>
        <dbReference type="ARBA" id="ARBA00022468"/>
    </source>
</evidence>
<evidence type="ECO:0000256" key="2">
    <source>
        <dbReference type="SAM" id="MobiDB-lite"/>
    </source>
</evidence>
<proteinExistence type="predicted"/>
<dbReference type="EMBL" id="CADEPI010000013">
    <property type="protein sequence ID" value="CAB3363623.1"/>
    <property type="molecule type" value="Genomic_DNA"/>
</dbReference>
<dbReference type="PANTHER" id="PTHR47219">
    <property type="entry name" value="RAB GTPASE-ACTIVATING PROTEIN 1-LIKE"/>
    <property type="match status" value="1"/>
</dbReference>
<feature type="domain" description="Rab-GAP TBC" evidence="3">
    <location>
        <begin position="193"/>
        <end position="385"/>
    </location>
</feature>
<organism evidence="4 5">
    <name type="scientific">Cloeon dipterum</name>
    <dbReference type="NCBI Taxonomy" id="197152"/>
    <lineage>
        <taxon>Eukaryota</taxon>
        <taxon>Metazoa</taxon>
        <taxon>Ecdysozoa</taxon>
        <taxon>Arthropoda</taxon>
        <taxon>Hexapoda</taxon>
        <taxon>Insecta</taxon>
        <taxon>Pterygota</taxon>
        <taxon>Palaeoptera</taxon>
        <taxon>Ephemeroptera</taxon>
        <taxon>Pisciforma</taxon>
        <taxon>Baetidae</taxon>
        <taxon>Cloeon</taxon>
    </lineage>
</organism>
<dbReference type="PANTHER" id="PTHR47219:SF25">
    <property type="entry name" value="RAB-GAP TBC DOMAIN-CONTAINING PROTEIN"/>
    <property type="match status" value="1"/>
</dbReference>
<dbReference type="PROSITE" id="PS50086">
    <property type="entry name" value="TBC_RABGAP"/>
    <property type="match status" value="1"/>
</dbReference>